<organism evidence="6 7">
    <name type="scientific">Novosphingobium mathurense</name>
    <dbReference type="NCBI Taxonomy" id="428990"/>
    <lineage>
        <taxon>Bacteria</taxon>
        <taxon>Pseudomonadati</taxon>
        <taxon>Pseudomonadota</taxon>
        <taxon>Alphaproteobacteria</taxon>
        <taxon>Sphingomonadales</taxon>
        <taxon>Sphingomonadaceae</taxon>
        <taxon>Novosphingobium</taxon>
    </lineage>
</organism>
<evidence type="ECO:0000256" key="1">
    <source>
        <dbReference type="ARBA" id="ARBA00004141"/>
    </source>
</evidence>
<feature type="transmembrane region" description="Helical" evidence="5">
    <location>
        <begin position="164"/>
        <end position="184"/>
    </location>
</feature>
<evidence type="ECO:0000313" key="7">
    <source>
        <dbReference type="Proteomes" id="UP000190989"/>
    </source>
</evidence>
<evidence type="ECO:0000256" key="4">
    <source>
        <dbReference type="ARBA" id="ARBA00023136"/>
    </source>
</evidence>
<evidence type="ECO:0000256" key="5">
    <source>
        <dbReference type="SAM" id="Phobius"/>
    </source>
</evidence>
<dbReference type="InterPro" id="IPR002657">
    <property type="entry name" value="BilAc:Na_symport/Acr3"/>
</dbReference>
<keyword evidence="7" id="KW-1185">Reference proteome</keyword>
<feature type="transmembrane region" description="Helical" evidence="5">
    <location>
        <begin position="292"/>
        <end position="316"/>
    </location>
</feature>
<keyword evidence="4 5" id="KW-0472">Membrane</keyword>
<proteinExistence type="predicted"/>
<accession>A0A1U6H182</accession>
<dbReference type="RefSeq" id="WP_079729626.1">
    <property type="nucleotide sequence ID" value="NZ_FVZE01000001.1"/>
</dbReference>
<sequence>MMDRVTRLFALWTVLGVTWAWFMPDHFIWVADGRFAPFGQPLISVMLGVIMLGMGITLSFDDFRRVLAMPSQVLAGVVLQFTIMPLAGFAVAWAFGLEAGLAVGLILVACCPGGTASNVVCYLARANVALSVTMTMVSTLVAIVMTPLLTGWLAGVFIEIDRWNLFRGMMTVVLLPVIVGVLMNRYLPRVTKAASAVSPVISVLFVVLIVAAIIARSKPLIEAHANILLAAVFTLHAAGFGLGYVLSRLLGLSEASARTISVEVGMQNSGLGASLASTPAFMRQFANPLQAALAPVPAAISAVLHVLIGSFLASLWSRRPGHDTAVVPPEATVEA</sequence>
<keyword evidence="2 5" id="KW-0812">Transmembrane</keyword>
<dbReference type="Gene3D" id="1.20.1530.20">
    <property type="match status" value="1"/>
</dbReference>
<dbReference type="Pfam" id="PF01758">
    <property type="entry name" value="SBF"/>
    <property type="match status" value="1"/>
</dbReference>
<keyword evidence="3 5" id="KW-1133">Transmembrane helix</keyword>
<gene>
    <name evidence="6" type="ORF">SAMN06295987_1011014</name>
</gene>
<evidence type="ECO:0000313" key="6">
    <source>
        <dbReference type="EMBL" id="SLJ89515.1"/>
    </source>
</evidence>
<dbReference type="InterPro" id="IPR038770">
    <property type="entry name" value="Na+/solute_symporter_sf"/>
</dbReference>
<comment type="subcellular location">
    <subcellularLocation>
        <location evidence="1">Membrane</location>
        <topology evidence="1">Multi-pass membrane protein</topology>
    </subcellularLocation>
</comment>
<feature type="transmembrane region" description="Helical" evidence="5">
    <location>
        <begin position="101"/>
        <end position="124"/>
    </location>
</feature>
<dbReference type="Proteomes" id="UP000190989">
    <property type="component" value="Unassembled WGS sequence"/>
</dbReference>
<evidence type="ECO:0000256" key="3">
    <source>
        <dbReference type="ARBA" id="ARBA00022989"/>
    </source>
</evidence>
<dbReference type="STRING" id="428990.SAMN06295987_1011014"/>
<evidence type="ECO:0000256" key="2">
    <source>
        <dbReference type="ARBA" id="ARBA00022692"/>
    </source>
</evidence>
<feature type="transmembrane region" description="Helical" evidence="5">
    <location>
        <begin position="42"/>
        <end position="61"/>
    </location>
</feature>
<feature type="transmembrane region" description="Helical" evidence="5">
    <location>
        <begin position="73"/>
        <end position="95"/>
    </location>
</feature>
<dbReference type="EMBL" id="FVZE01000001">
    <property type="protein sequence ID" value="SLJ89515.1"/>
    <property type="molecule type" value="Genomic_DNA"/>
</dbReference>
<dbReference type="InterPro" id="IPR004710">
    <property type="entry name" value="Bilac:Na_transpt"/>
</dbReference>
<dbReference type="PANTHER" id="PTHR10361:SF28">
    <property type="entry name" value="P3 PROTEIN-RELATED"/>
    <property type="match status" value="1"/>
</dbReference>
<dbReference type="PANTHER" id="PTHR10361">
    <property type="entry name" value="SODIUM-BILE ACID COTRANSPORTER"/>
    <property type="match status" value="1"/>
</dbReference>
<feature type="transmembrane region" description="Helical" evidence="5">
    <location>
        <begin position="5"/>
        <end position="22"/>
    </location>
</feature>
<feature type="transmembrane region" description="Helical" evidence="5">
    <location>
        <begin position="227"/>
        <end position="246"/>
    </location>
</feature>
<feature type="transmembrane region" description="Helical" evidence="5">
    <location>
        <begin position="136"/>
        <end position="158"/>
    </location>
</feature>
<reference evidence="7" key="1">
    <citation type="submission" date="2017-02" db="EMBL/GenBank/DDBJ databases">
        <authorList>
            <person name="Varghese N."/>
            <person name="Submissions S."/>
        </authorList>
    </citation>
    <scope>NUCLEOTIDE SEQUENCE [LARGE SCALE GENOMIC DNA]</scope>
    <source>
        <strain evidence="7">SM117</strain>
    </source>
</reference>
<dbReference type="GO" id="GO:0016020">
    <property type="term" value="C:membrane"/>
    <property type="evidence" value="ECO:0007669"/>
    <property type="project" value="UniProtKB-SubCell"/>
</dbReference>
<name>A0A1U6H182_9SPHN</name>
<protein>
    <submittedName>
        <fullName evidence="6">Bile acid:Na+ symporter, BASS family</fullName>
    </submittedName>
</protein>
<dbReference type="AlphaFoldDB" id="A0A1U6H182"/>
<feature type="transmembrane region" description="Helical" evidence="5">
    <location>
        <begin position="196"/>
        <end position="215"/>
    </location>
</feature>